<feature type="compositionally biased region" description="Basic and acidic residues" evidence="1">
    <location>
        <begin position="29"/>
        <end position="41"/>
    </location>
</feature>
<dbReference type="Proteomes" id="UP001214628">
    <property type="component" value="Chromosome 1"/>
</dbReference>
<feature type="region of interest" description="Disordered" evidence="1">
    <location>
        <begin position="1"/>
        <end position="91"/>
    </location>
</feature>
<keyword evidence="3" id="KW-1185">Reference proteome</keyword>
<feature type="compositionally biased region" description="Basic and acidic residues" evidence="1">
    <location>
        <begin position="613"/>
        <end position="630"/>
    </location>
</feature>
<feature type="compositionally biased region" description="Polar residues" evidence="1">
    <location>
        <begin position="1040"/>
        <end position="1065"/>
    </location>
</feature>
<feature type="compositionally biased region" description="Low complexity" evidence="1">
    <location>
        <begin position="239"/>
        <end position="248"/>
    </location>
</feature>
<feature type="region of interest" description="Disordered" evidence="1">
    <location>
        <begin position="600"/>
        <end position="649"/>
    </location>
</feature>
<protein>
    <submittedName>
        <fullName evidence="2">Uncharacterized protein</fullName>
    </submittedName>
</protein>
<gene>
    <name evidence="2" type="ORF">MPSI1_000324</name>
</gene>
<feature type="compositionally biased region" description="Polar residues" evidence="1">
    <location>
        <begin position="888"/>
        <end position="909"/>
    </location>
</feature>
<feature type="compositionally biased region" description="Polar residues" evidence="1">
    <location>
        <begin position="210"/>
        <end position="228"/>
    </location>
</feature>
<evidence type="ECO:0000313" key="3">
    <source>
        <dbReference type="Proteomes" id="UP001214628"/>
    </source>
</evidence>
<evidence type="ECO:0000313" key="2">
    <source>
        <dbReference type="EMBL" id="WFD41690.1"/>
    </source>
</evidence>
<reference evidence="2" key="1">
    <citation type="submission" date="2023-02" db="EMBL/GenBank/DDBJ databases">
        <title>Mating type loci evolution in Malassezia.</title>
        <authorList>
            <person name="Coelho M.A."/>
        </authorList>
    </citation>
    <scope>NUCLEOTIDE SEQUENCE</scope>
    <source>
        <strain evidence="2">CBS 14136</strain>
    </source>
</reference>
<feature type="compositionally biased region" description="Basic and acidic residues" evidence="1">
    <location>
        <begin position="511"/>
        <end position="527"/>
    </location>
</feature>
<feature type="compositionally biased region" description="Basic and acidic residues" evidence="1">
    <location>
        <begin position="860"/>
        <end position="870"/>
    </location>
</feature>
<evidence type="ECO:0000256" key="1">
    <source>
        <dbReference type="SAM" id="MobiDB-lite"/>
    </source>
</evidence>
<sequence>MSQEGANAAFKGASALENHAQTPDQEQDVPTREQNDQKHSPGTDIAAAEDNASITEKGNGENASDDVEQHYVAISNTSSSQPEDAKTVPFVPVSKTQIDMSSQQTEGSDSKVIQGTHIDSSAKNSSSNENSPRLATAHAKKFSSLNINQRFFQNASTVTVQATQKPAAPQTAPAPVRRLMTKLVQTQPTTRTQSPTISWGSRTPLATSANANAAKGSLSSQSTETQPARKTGATRAPWAASTQTSTQTNAQRPSIFMHDFPTAAEALDAERKAEEKAAQHAAEEAMKRQAALKELERFRGIDLPAANHWDEMDDESEESLDDVVEFGDGKQYKISHEESEDPVTSKPTQGQRGVLPTPSVPTLHGHMPSEPNVNAWQHPLRFTNMESSSDLSGNRATSATAPNSTAAEKTTARLTWGPLAQRHSILTGEPLPKAVPKSTTSGQEAAASTASEAYADDKAKSSPAAAPDQTTLPSNESPSKVLPAKPEKTAEEIAAEQQSEMMTAAERARKRREEDEQAREAERERARARAQQLEEQLKAAELAKQEALEAEKRAARERREREHATRELEARARLAREDMARERAKAALLERQAAELDTRKASDALQNTNEGIEGTKRTARKDVDTLDTWRRSSPRLPAAPARKTSLESRNEPIILHQKGEATSCSVLPSVSAGKTNCDTMQNTAPISSTNELMDSVESDLDSHSTLTTQQKSVSSMDQDVVNDASMPAPESATTRRELGTDQAPVWRQYRVQLPMHTHSSRSVTRAAKLHILPRDARTHTCSLNPPIGYTTLKVVNTAVDWLFPPEKAEVHLPLPKAQASQSQSASLPKLDYRTRQQHRYRPLDQDRLIEAIVGHSDSYRDRGLFEDTSSRRYGGHSQRNTPRVRLPSVTTWRPSRQSNTTGTSSNLEEPQQAYRHQNRSYTHANGTHAPPLVSLPGPRIASSSTATWGAGTFSGPPLGSNPHLERVWSSAATSDPERSRNSLQKLVDEALPDPIRLRNLDDRPIDSIADAPPSIPSVYSPSPRARDTELSLSWRKRRTSGTAPESNESESRTSQAMSNEGSNSHLVPADYTDFVLSDSW</sequence>
<dbReference type="EMBL" id="CP118375">
    <property type="protein sequence ID" value="WFD41690.1"/>
    <property type="molecule type" value="Genomic_DNA"/>
</dbReference>
<feature type="compositionally biased region" description="Polar residues" evidence="1">
    <location>
        <begin position="469"/>
        <end position="478"/>
    </location>
</feature>
<feature type="region of interest" description="Disordered" evidence="1">
    <location>
        <begin position="333"/>
        <end position="532"/>
    </location>
</feature>
<name>A0AAF0F6D6_9BASI</name>
<feature type="region of interest" description="Disordered" evidence="1">
    <location>
        <begin position="698"/>
        <end position="738"/>
    </location>
</feature>
<accession>A0AAF0F6D6</accession>
<feature type="compositionally biased region" description="Low complexity" evidence="1">
    <location>
        <begin position="813"/>
        <end position="829"/>
    </location>
</feature>
<feature type="compositionally biased region" description="Polar residues" evidence="1">
    <location>
        <begin position="384"/>
        <end position="395"/>
    </location>
</feature>
<dbReference type="AlphaFoldDB" id="A0AAF0F6D6"/>
<feature type="region of interest" description="Disordered" evidence="1">
    <location>
        <begin position="210"/>
        <end position="250"/>
    </location>
</feature>
<organism evidence="2 3">
    <name type="scientific">Malassezia psittaci</name>
    <dbReference type="NCBI Taxonomy" id="1821823"/>
    <lineage>
        <taxon>Eukaryota</taxon>
        <taxon>Fungi</taxon>
        <taxon>Dikarya</taxon>
        <taxon>Basidiomycota</taxon>
        <taxon>Ustilaginomycotina</taxon>
        <taxon>Malasseziomycetes</taxon>
        <taxon>Malasseziales</taxon>
        <taxon>Malasseziaceae</taxon>
        <taxon>Malassezia</taxon>
    </lineage>
</organism>
<feature type="region of interest" description="Disordered" evidence="1">
    <location>
        <begin position="1002"/>
        <end position="1067"/>
    </location>
</feature>
<feature type="compositionally biased region" description="Low complexity" evidence="1">
    <location>
        <begin position="396"/>
        <end position="407"/>
    </location>
</feature>
<feature type="compositionally biased region" description="Polar residues" evidence="1">
    <location>
        <begin position="703"/>
        <end position="717"/>
    </location>
</feature>
<proteinExistence type="predicted"/>
<feature type="region of interest" description="Disordered" evidence="1">
    <location>
        <begin position="860"/>
        <end position="915"/>
    </location>
</feature>
<feature type="compositionally biased region" description="Low complexity" evidence="1">
    <location>
        <begin position="438"/>
        <end position="453"/>
    </location>
</feature>
<feature type="region of interest" description="Disordered" evidence="1">
    <location>
        <begin position="813"/>
        <end position="843"/>
    </location>
</feature>